<organism evidence="1 2">
    <name type="scientific">Cellulosilyticum lentocellum (strain ATCC 49066 / DSM 5427 / NCIMB 11756 / RHM5)</name>
    <name type="common">Clostridium lentocellum</name>
    <dbReference type="NCBI Taxonomy" id="642492"/>
    <lineage>
        <taxon>Bacteria</taxon>
        <taxon>Bacillati</taxon>
        <taxon>Bacillota</taxon>
        <taxon>Clostridia</taxon>
        <taxon>Lachnospirales</taxon>
        <taxon>Cellulosilyticaceae</taxon>
        <taxon>Cellulosilyticum</taxon>
    </lineage>
</organism>
<protein>
    <submittedName>
        <fullName evidence="1">Uncharacterized protein</fullName>
    </submittedName>
</protein>
<sequence length="56" mass="6612">MQIPVYYTINEYRKEWKEDDIIACPPKSIPTRTGYMSKNEIDTRIEYEAKLRGKAG</sequence>
<evidence type="ECO:0000313" key="2">
    <source>
        <dbReference type="Proteomes" id="UP000008467"/>
    </source>
</evidence>
<evidence type="ECO:0000313" key="1">
    <source>
        <dbReference type="EMBL" id="ADZ84576.1"/>
    </source>
</evidence>
<accession>F2JLQ0</accession>
<dbReference type="EMBL" id="CP002582">
    <property type="protein sequence ID" value="ADZ84576.1"/>
    <property type="molecule type" value="Genomic_DNA"/>
</dbReference>
<name>F2JLQ0_CELLD</name>
<dbReference type="KEGG" id="cle:Clole_2878"/>
<dbReference type="RefSeq" id="WP_013657856.1">
    <property type="nucleotide sequence ID" value="NC_015275.1"/>
</dbReference>
<gene>
    <name evidence="1" type="ordered locus">Clole_2878</name>
</gene>
<reference evidence="1 2" key="1">
    <citation type="journal article" date="2011" name="J. Bacteriol.">
        <title>Complete genome sequence of the cellulose-degrading bacterium Cellulosilyticum lentocellum.</title>
        <authorList>
            <consortium name="US DOE Joint Genome Institute"/>
            <person name="Miller D.A."/>
            <person name="Suen G."/>
            <person name="Bruce D."/>
            <person name="Copeland A."/>
            <person name="Cheng J.F."/>
            <person name="Detter C."/>
            <person name="Goodwin L.A."/>
            <person name="Han C.S."/>
            <person name="Hauser L.J."/>
            <person name="Land M.L."/>
            <person name="Lapidus A."/>
            <person name="Lucas S."/>
            <person name="Meincke L."/>
            <person name="Pitluck S."/>
            <person name="Tapia R."/>
            <person name="Teshima H."/>
            <person name="Woyke T."/>
            <person name="Fox B.G."/>
            <person name="Angert E.R."/>
            <person name="Currie C.R."/>
        </authorList>
    </citation>
    <scope>NUCLEOTIDE SEQUENCE [LARGE SCALE GENOMIC DNA]</scope>
    <source>
        <strain evidence="2">ATCC 49066 / DSM 5427 / NCIMB 11756 / RHM5</strain>
    </source>
</reference>
<dbReference type="Proteomes" id="UP000008467">
    <property type="component" value="Chromosome"/>
</dbReference>
<dbReference type="AlphaFoldDB" id="F2JLQ0"/>
<keyword evidence="2" id="KW-1185">Reference proteome</keyword>
<proteinExistence type="predicted"/>
<dbReference type="HOGENOM" id="CLU_3005749_0_0_9"/>